<dbReference type="Proteomes" id="UP000799779">
    <property type="component" value="Unassembled WGS sequence"/>
</dbReference>
<dbReference type="AlphaFoldDB" id="A0A6A5WGC9"/>
<dbReference type="InterPro" id="IPR050097">
    <property type="entry name" value="Ferredoxin-NADP_redctase_2"/>
</dbReference>
<dbReference type="Gene3D" id="3.50.50.60">
    <property type="entry name" value="FAD/NAD(P)-binding domain"/>
    <property type="match status" value="2"/>
</dbReference>
<dbReference type="InterPro" id="IPR023753">
    <property type="entry name" value="FAD/NAD-binding_dom"/>
</dbReference>
<protein>
    <submittedName>
        <fullName evidence="5">FAD/NAD(P)-binding domain-containing protein</fullName>
    </submittedName>
</protein>
<keyword evidence="3" id="KW-0560">Oxidoreductase</keyword>
<feature type="domain" description="FAD/NAD(P)-binding" evidence="4">
    <location>
        <begin position="235"/>
        <end position="295"/>
    </location>
</feature>
<dbReference type="PRINTS" id="PR00469">
    <property type="entry name" value="PNDRDTASEII"/>
</dbReference>
<dbReference type="GO" id="GO:0016491">
    <property type="term" value="F:oxidoreductase activity"/>
    <property type="evidence" value="ECO:0007669"/>
    <property type="project" value="UniProtKB-KW"/>
</dbReference>
<evidence type="ECO:0000313" key="5">
    <source>
        <dbReference type="EMBL" id="KAF1998235.1"/>
    </source>
</evidence>
<dbReference type="PANTHER" id="PTHR48105">
    <property type="entry name" value="THIOREDOXIN REDUCTASE 1-RELATED-RELATED"/>
    <property type="match status" value="1"/>
</dbReference>
<evidence type="ECO:0000256" key="3">
    <source>
        <dbReference type="ARBA" id="ARBA00023002"/>
    </source>
</evidence>
<reference evidence="5" key="1">
    <citation type="journal article" date="2020" name="Stud. Mycol.">
        <title>101 Dothideomycetes genomes: a test case for predicting lifestyles and emergence of pathogens.</title>
        <authorList>
            <person name="Haridas S."/>
            <person name="Albert R."/>
            <person name="Binder M."/>
            <person name="Bloem J."/>
            <person name="Labutti K."/>
            <person name="Salamov A."/>
            <person name="Andreopoulos B."/>
            <person name="Baker S."/>
            <person name="Barry K."/>
            <person name="Bills G."/>
            <person name="Bluhm B."/>
            <person name="Cannon C."/>
            <person name="Castanera R."/>
            <person name="Culley D."/>
            <person name="Daum C."/>
            <person name="Ezra D."/>
            <person name="Gonzalez J."/>
            <person name="Henrissat B."/>
            <person name="Kuo A."/>
            <person name="Liang C."/>
            <person name="Lipzen A."/>
            <person name="Lutzoni F."/>
            <person name="Magnuson J."/>
            <person name="Mondo S."/>
            <person name="Nolan M."/>
            <person name="Ohm R."/>
            <person name="Pangilinan J."/>
            <person name="Park H.-J."/>
            <person name="Ramirez L."/>
            <person name="Alfaro M."/>
            <person name="Sun H."/>
            <person name="Tritt A."/>
            <person name="Yoshinaga Y."/>
            <person name="Zwiers L.-H."/>
            <person name="Turgeon B."/>
            <person name="Goodwin S."/>
            <person name="Spatafora J."/>
            <person name="Crous P."/>
            <person name="Grigoriev I."/>
        </authorList>
    </citation>
    <scope>NUCLEOTIDE SEQUENCE</scope>
    <source>
        <strain evidence="5">CBS 123094</strain>
    </source>
</reference>
<dbReference type="SUPFAM" id="SSF51905">
    <property type="entry name" value="FAD/NAD(P)-binding domain"/>
    <property type="match status" value="1"/>
</dbReference>
<name>A0A6A5WGC9_9PLEO</name>
<evidence type="ECO:0000259" key="4">
    <source>
        <dbReference type="Pfam" id="PF07992"/>
    </source>
</evidence>
<proteinExistence type="inferred from homology"/>
<dbReference type="PRINTS" id="PR00368">
    <property type="entry name" value="FADPNR"/>
</dbReference>
<keyword evidence="2" id="KW-0285">Flavoprotein</keyword>
<dbReference type="OrthoDB" id="10260355at2759"/>
<evidence type="ECO:0000256" key="2">
    <source>
        <dbReference type="ARBA" id="ARBA00022630"/>
    </source>
</evidence>
<dbReference type="Pfam" id="PF07992">
    <property type="entry name" value="Pyr_redox_2"/>
    <property type="match status" value="2"/>
</dbReference>
<dbReference type="EMBL" id="ML977605">
    <property type="protein sequence ID" value="KAF1998235.1"/>
    <property type="molecule type" value="Genomic_DNA"/>
</dbReference>
<dbReference type="GO" id="GO:0097237">
    <property type="term" value="P:cellular response to toxic substance"/>
    <property type="evidence" value="ECO:0007669"/>
    <property type="project" value="UniProtKB-ARBA"/>
</dbReference>
<comment type="similarity">
    <text evidence="1">Belongs to the class-II pyridine nucleotide-disulfide oxidoreductase family.</text>
</comment>
<dbReference type="InterPro" id="IPR036188">
    <property type="entry name" value="FAD/NAD-bd_sf"/>
</dbReference>
<evidence type="ECO:0000313" key="6">
    <source>
        <dbReference type="Proteomes" id="UP000799779"/>
    </source>
</evidence>
<accession>A0A6A5WGC9</accession>
<organism evidence="5 6">
    <name type="scientific">Amniculicola lignicola CBS 123094</name>
    <dbReference type="NCBI Taxonomy" id="1392246"/>
    <lineage>
        <taxon>Eukaryota</taxon>
        <taxon>Fungi</taxon>
        <taxon>Dikarya</taxon>
        <taxon>Ascomycota</taxon>
        <taxon>Pezizomycotina</taxon>
        <taxon>Dothideomycetes</taxon>
        <taxon>Pleosporomycetidae</taxon>
        <taxon>Pleosporales</taxon>
        <taxon>Amniculicolaceae</taxon>
        <taxon>Amniculicola</taxon>
    </lineage>
</organism>
<feature type="domain" description="FAD/NAD(P)-binding" evidence="4">
    <location>
        <begin position="5"/>
        <end position="129"/>
    </location>
</feature>
<sequence>MCPVDALIIGGGPAGLTAALTLAREAQSSTVFDDGTYRNRLSNDMHMVLTADGDNPREYRNAARENILSQYDTVKIIETHITKVRKTDTGFEAEDKTGKIWKGKKLILATGVEDIFPAIEGYAECWSKGMQVYHCYFCKGFEDRGANSSGILAVDIMTAIPFAMHAGRAATPFSKTVVIYTNGNKTLAKEFEAAFLGSPIFKTDARKIKKFVKSRHGAEVIIKFEDGTQVTEGFIGHAPFTKAKGPFAEQLGLETTPSGDIVANPPFLQTSVKGVFAAGDNAASMKITPNAQFMGSVAGAGVSGQIIAEALGQPSMV</sequence>
<gene>
    <name evidence="5" type="ORF">P154DRAFT_604163</name>
</gene>
<keyword evidence="6" id="KW-1185">Reference proteome</keyword>
<evidence type="ECO:0000256" key="1">
    <source>
        <dbReference type="ARBA" id="ARBA00009333"/>
    </source>
</evidence>